<reference evidence="3" key="1">
    <citation type="submission" date="2021-01" db="EMBL/GenBank/DDBJ databases">
        <authorList>
            <person name="Kaushik A."/>
        </authorList>
    </citation>
    <scope>NUCLEOTIDE SEQUENCE</scope>
    <source>
        <strain evidence="3">AG6-10EEA</strain>
    </source>
</reference>
<dbReference type="AlphaFoldDB" id="A0A8H3DKS6"/>
<sequence>MTTYILSRTSPTNTTLTNPDGVVVYEISTPDILGPSQTTIKREDSVIATIQWNLVKGSTITINGKTSAIDEVFPRSGALSVTRVWTTSNGEQFKWKDSMKLYCVSAESGLNLATYDRTYFSLFRDKKSTLDISANGIQLIDDLVVTWVIAEKKARNRRRSQSVGNHGRSGSGGAEGN</sequence>
<dbReference type="Proteomes" id="UP000663853">
    <property type="component" value="Unassembled WGS sequence"/>
</dbReference>
<accession>A0A8H3DKS6</accession>
<evidence type="ECO:0000256" key="1">
    <source>
        <dbReference type="SAM" id="MobiDB-lite"/>
    </source>
</evidence>
<feature type="compositionally biased region" description="Gly residues" evidence="1">
    <location>
        <begin position="167"/>
        <end position="177"/>
    </location>
</feature>
<dbReference type="InterPro" id="IPR046528">
    <property type="entry name" value="DUF6593"/>
</dbReference>
<feature type="region of interest" description="Disordered" evidence="1">
    <location>
        <begin position="158"/>
        <end position="177"/>
    </location>
</feature>
<dbReference type="EMBL" id="CAJMXA010003943">
    <property type="protein sequence ID" value="CAE6528005.1"/>
    <property type="molecule type" value="Genomic_DNA"/>
</dbReference>
<dbReference type="Pfam" id="PF20236">
    <property type="entry name" value="DUF6593"/>
    <property type="match status" value="1"/>
</dbReference>
<evidence type="ECO:0000259" key="2">
    <source>
        <dbReference type="Pfam" id="PF20236"/>
    </source>
</evidence>
<organism evidence="3 4">
    <name type="scientific">Rhizoctonia solani</name>
    <dbReference type="NCBI Taxonomy" id="456999"/>
    <lineage>
        <taxon>Eukaryota</taxon>
        <taxon>Fungi</taxon>
        <taxon>Dikarya</taxon>
        <taxon>Basidiomycota</taxon>
        <taxon>Agaricomycotina</taxon>
        <taxon>Agaricomycetes</taxon>
        <taxon>Cantharellales</taxon>
        <taxon>Ceratobasidiaceae</taxon>
        <taxon>Rhizoctonia</taxon>
    </lineage>
</organism>
<protein>
    <recommendedName>
        <fullName evidence="2">DUF6593 domain-containing protein</fullName>
    </recommendedName>
</protein>
<evidence type="ECO:0000313" key="4">
    <source>
        <dbReference type="Proteomes" id="UP000663853"/>
    </source>
</evidence>
<name>A0A8H3DKS6_9AGAM</name>
<feature type="domain" description="DUF6593" evidence="2">
    <location>
        <begin position="10"/>
        <end position="155"/>
    </location>
</feature>
<proteinExistence type="predicted"/>
<gene>
    <name evidence="3" type="ORF">RDB_LOCUS163316</name>
</gene>
<comment type="caution">
    <text evidence="3">The sequence shown here is derived from an EMBL/GenBank/DDBJ whole genome shotgun (WGS) entry which is preliminary data.</text>
</comment>
<evidence type="ECO:0000313" key="3">
    <source>
        <dbReference type="EMBL" id="CAE6528005.1"/>
    </source>
</evidence>